<sequence>MASVLWIIKMTIFPLEIGVPHKYGINHNFTPFTSMQSMLNHSYFMVPLRNIVGNIILFMPLGFVLSLKYGRLKSVKRVGIVGLLSSLFIEVSQLFLPIRAFDIDDIILNTLGAILGYLVLKTFEKISYKIKGNNKDALRQHGTNEI</sequence>
<name>A0ACC7VDY7_9BACI</name>
<proteinExistence type="predicted"/>
<dbReference type="EMBL" id="WMEU01000002">
    <property type="protein sequence ID" value="MYL53186.1"/>
    <property type="molecule type" value="Genomic_DNA"/>
</dbReference>
<keyword evidence="2" id="KW-1185">Reference proteome</keyword>
<protein>
    <submittedName>
        <fullName evidence="1">Uncharacterized protein</fullName>
    </submittedName>
</protein>
<accession>A0ACC7VDY7</accession>
<dbReference type="Proteomes" id="UP000466692">
    <property type="component" value="Unassembled WGS sequence"/>
</dbReference>
<evidence type="ECO:0000313" key="2">
    <source>
        <dbReference type="Proteomes" id="UP000466692"/>
    </source>
</evidence>
<organism evidence="1 2">
    <name type="scientific">Pontibacillus yanchengensis</name>
    <dbReference type="NCBI Taxonomy" id="462910"/>
    <lineage>
        <taxon>Bacteria</taxon>
        <taxon>Bacillati</taxon>
        <taxon>Bacillota</taxon>
        <taxon>Bacilli</taxon>
        <taxon>Bacillales</taxon>
        <taxon>Bacillaceae</taxon>
        <taxon>Pontibacillus</taxon>
    </lineage>
</organism>
<reference evidence="1" key="1">
    <citation type="submission" date="2019-11" db="EMBL/GenBank/DDBJ databases">
        <title>Genome sequences of 17 halophilic strains isolated from different environments.</title>
        <authorList>
            <person name="Furrow R.E."/>
        </authorList>
    </citation>
    <scope>NUCLEOTIDE SEQUENCE</scope>
    <source>
        <strain evidence="1">22510_22_Filter</strain>
    </source>
</reference>
<gene>
    <name evidence="1" type="ORF">GLW08_07520</name>
</gene>
<evidence type="ECO:0000313" key="1">
    <source>
        <dbReference type="EMBL" id="MYL53186.1"/>
    </source>
</evidence>
<comment type="caution">
    <text evidence="1">The sequence shown here is derived from an EMBL/GenBank/DDBJ whole genome shotgun (WGS) entry which is preliminary data.</text>
</comment>